<proteinExistence type="predicted"/>
<sequence length="97" mass="11068">MAIEIVDNYKSLVANIGQLIEVSGYRNDYIAHKIGISPTTFSVKKGRGSFSLDDIEKIIKVIENEDVENYLMLEIMKSRKDDENVPYSEAKKLLGWK</sequence>
<evidence type="ECO:0000313" key="1">
    <source>
        <dbReference type="EMBL" id="MEA5140492.1"/>
    </source>
</evidence>
<evidence type="ECO:0000313" key="2">
    <source>
        <dbReference type="Proteomes" id="UP001302949"/>
    </source>
</evidence>
<protein>
    <submittedName>
        <fullName evidence="1">Uncharacterized protein</fullName>
    </submittedName>
</protein>
<gene>
    <name evidence="1" type="ORF">VB248_15170</name>
</gene>
<dbReference type="Proteomes" id="UP001302949">
    <property type="component" value="Unassembled WGS sequence"/>
</dbReference>
<dbReference type="EMBL" id="JAYFUM010000018">
    <property type="protein sequence ID" value="MEA5140492.1"/>
    <property type="molecule type" value="Genomic_DNA"/>
</dbReference>
<accession>A0ABU5QCV6</accession>
<name>A0ABU5QCV6_9BACT</name>
<comment type="caution">
    <text evidence="1">The sequence shown here is derived from an EMBL/GenBank/DDBJ whole genome shotgun (WGS) entry which is preliminary data.</text>
</comment>
<dbReference type="RefSeq" id="WP_323297647.1">
    <property type="nucleotide sequence ID" value="NZ_JAYFUM010000018.1"/>
</dbReference>
<reference evidence="1 2" key="1">
    <citation type="submission" date="2023-12" db="EMBL/GenBank/DDBJ databases">
        <title>Novel species of the genus Arcicella isolated from rivers.</title>
        <authorList>
            <person name="Lu H."/>
        </authorList>
    </citation>
    <scope>NUCLEOTIDE SEQUENCE [LARGE SCALE GENOMIC DNA]</scope>
    <source>
        <strain evidence="1 2">KCTC 23307</strain>
    </source>
</reference>
<organism evidence="1 2">
    <name type="scientific">Arcicella rigui</name>
    <dbReference type="NCBI Taxonomy" id="797020"/>
    <lineage>
        <taxon>Bacteria</taxon>
        <taxon>Pseudomonadati</taxon>
        <taxon>Bacteroidota</taxon>
        <taxon>Cytophagia</taxon>
        <taxon>Cytophagales</taxon>
        <taxon>Flectobacillaceae</taxon>
        <taxon>Arcicella</taxon>
    </lineage>
</organism>
<keyword evidence="2" id="KW-1185">Reference proteome</keyword>